<sequence>MAEITHFSHEHPLILRKGFPKYNVDGYGYFCYLCDPESSHGLAENEGEYADAYVCEICKKFFLHKSCAELPRDIIHKSLHMHSLVLSNISNKFRPCAECGGHNINVAYTCYICEFMLHIRCAFREKKFVIY</sequence>
<reference evidence="3 4" key="1">
    <citation type="submission" date="2024-01" db="EMBL/GenBank/DDBJ databases">
        <title>The complete chloroplast genome sequence of Lithospermum erythrorhizon: insights into the phylogenetic relationship among Boraginaceae species and the maternal lineages of purple gromwells.</title>
        <authorList>
            <person name="Okada T."/>
            <person name="Watanabe K."/>
        </authorList>
    </citation>
    <scope>NUCLEOTIDE SEQUENCE [LARGE SCALE GENOMIC DNA]</scope>
</reference>
<dbReference type="EMBL" id="BAABME010000944">
    <property type="protein sequence ID" value="GAA0146537.1"/>
    <property type="molecule type" value="Genomic_DNA"/>
</dbReference>
<accession>A0AAV3P605</accession>
<dbReference type="PANTHER" id="PTHR46288">
    <property type="entry name" value="PHORBOL-ESTER/DAG-TYPE DOMAIN-CONTAINING PROTEIN"/>
    <property type="match status" value="1"/>
</dbReference>
<proteinExistence type="predicted"/>
<name>A0AAV3P605_LITER</name>
<dbReference type="InterPro" id="IPR046349">
    <property type="entry name" value="C1-like_sf"/>
</dbReference>
<keyword evidence="4" id="KW-1185">Reference proteome</keyword>
<feature type="domain" description="DC1" evidence="2">
    <location>
        <begin position="79"/>
        <end position="122"/>
    </location>
</feature>
<evidence type="ECO:0000256" key="1">
    <source>
        <dbReference type="ARBA" id="ARBA00022737"/>
    </source>
</evidence>
<evidence type="ECO:0000313" key="3">
    <source>
        <dbReference type="EMBL" id="GAA0146537.1"/>
    </source>
</evidence>
<dbReference type="AlphaFoldDB" id="A0AAV3P605"/>
<dbReference type="InterPro" id="IPR004146">
    <property type="entry name" value="DC1"/>
</dbReference>
<protein>
    <recommendedName>
        <fullName evidence="2">DC1 domain-containing protein</fullName>
    </recommendedName>
</protein>
<comment type="caution">
    <text evidence="3">The sequence shown here is derived from an EMBL/GenBank/DDBJ whole genome shotgun (WGS) entry which is preliminary data.</text>
</comment>
<dbReference type="PANTHER" id="PTHR46288:SF27">
    <property type="entry name" value="CYSTEINE_HISTIDINE-RICH C1 DOMAIN FAMILY PROTEIN"/>
    <property type="match status" value="1"/>
</dbReference>
<dbReference type="SUPFAM" id="SSF57889">
    <property type="entry name" value="Cysteine-rich domain"/>
    <property type="match status" value="1"/>
</dbReference>
<evidence type="ECO:0000313" key="4">
    <source>
        <dbReference type="Proteomes" id="UP001454036"/>
    </source>
</evidence>
<gene>
    <name evidence="3" type="ORF">LIER_06466</name>
</gene>
<keyword evidence="1" id="KW-0677">Repeat</keyword>
<evidence type="ECO:0000259" key="2">
    <source>
        <dbReference type="Pfam" id="PF03107"/>
    </source>
</evidence>
<dbReference type="Pfam" id="PF03107">
    <property type="entry name" value="C1_2"/>
    <property type="match status" value="1"/>
</dbReference>
<organism evidence="3 4">
    <name type="scientific">Lithospermum erythrorhizon</name>
    <name type="common">Purple gromwell</name>
    <name type="synonym">Lithospermum officinale var. erythrorhizon</name>
    <dbReference type="NCBI Taxonomy" id="34254"/>
    <lineage>
        <taxon>Eukaryota</taxon>
        <taxon>Viridiplantae</taxon>
        <taxon>Streptophyta</taxon>
        <taxon>Embryophyta</taxon>
        <taxon>Tracheophyta</taxon>
        <taxon>Spermatophyta</taxon>
        <taxon>Magnoliopsida</taxon>
        <taxon>eudicotyledons</taxon>
        <taxon>Gunneridae</taxon>
        <taxon>Pentapetalae</taxon>
        <taxon>asterids</taxon>
        <taxon>lamiids</taxon>
        <taxon>Boraginales</taxon>
        <taxon>Boraginaceae</taxon>
        <taxon>Boraginoideae</taxon>
        <taxon>Lithospermeae</taxon>
        <taxon>Lithospermum</taxon>
    </lineage>
</organism>
<dbReference type="Proteomes" id="UP001454036">
    <property type="component" value="Unassembled WGS sequence"/>
</dbReference>